<keyword evidence="4" id="KW-1185">Reference proteome</keyword>
<gene>
    <name evidence="3" type="ORF">PhCBS80983_g01404</name>
</gene>
<dbReference type="GO" id="GO:0019005">
    <property type="term" value="C:SCF ubiquitin ligase complex"/>
    <property type="evidence" value="ECO:0007669"/>
    <property type="project" value="TreeGrafter"/>
</dbReference>
<evidence type="ECO:0000313" key="3">
    <source>
        <dbReference type="EMBL" id="TPX61086.1"/>
    </source>
</evidence>
<evidence type="ECO:0000259" key="2">
    <source>
        <dbReference type="PROSITE" id="PS50181"/>
    </source>
</evidence>
<feature type="region of interest" description="Disordered" evidence="1">
    <location>
        <begin position="666"/>
        <end position="781"/>
    </location>
</feature>
<evidence type="ECO:0000313" key="4">
    <source>
        <dbReference type="Proteomes" id="UP000318582"/>
    </source>
</evidence>
<dbReference type="SUPFAM" id="SSF81383">
    <property type="entry name" value="F-box domain"/>
    <property type="match status" value="1"/>
</dbReference>
<feature type="compositionally biased region" description="Polar residues" evidence="1">
    <location>
        <begin position="761"/>
        <end position="776"/>
    </location>
</feature>
<dbReference type="PANTHER" id="PTHR13318:SF95">
    <property type="entry name" value="F-BOX PROTEIN YLR352W"/>
    <property type="match status" value="1"/>
</dbReference>
<dbReference type="InterPro" id="IPR001810">
    <property type="entry name" value="F-box_dom"/>
</dbReference>
<dbReference type="PANTHER" id="PTHR13318">
    <property type="entry name" value="PARTNER OF PAIRED, ISOFORM B-RELATED"/>
    <property type="match status" value="1"/>
</dbReference>
<dbReference type="AlphaFoldDB" id="A0A507EBD7"/>
<name>A0A507EBD7_9FUNG</name>
<dbReference type="EMBL" id="QEAQ01000010">
    <property type="protein sequence ID" value="TPX61086.1"/>
    <property type="molecule type" value="Genomic_DNA"/>
</dbReference>
<dbReference type="InterPro" id="IPR032675">
    <property type="entry name" value="LRR_dom_sf"/>
</dbReference>
<dbReference type="Gene3D" id="3.80.10.10">
    <property type="entry name" value="Ribonuclease Inhibitor"/>
    <property type="match status" value="1"/>
</dbReference>
<comment type="caution">
    <text evidence="3">The sequence shown here is derived from an EMBL/GenBank/DDBJ whole genome shotgun (WGS) entry which is preliminary data.</text>
</comment>
<feature type="compositionally biased region" description="Polar residues" evidence="1">
    <location>
        <begin position="668"/>
        <end position="678"/>
    </location>
</feature>
<dbReference type="CDD" id="cd09917">
    <property type="entry name" value="F-box_SF"/>
    <property type="match status" value="1"/>
</dbReference>
<dbReference type="PROSITE" id="PS50181">
    <property type="entry name" value="FBOX"/>
    <property type="match status" value="1"/>
</dbReference>
<dbReference type="Pfam" id="PF12937">
    <property type="entry name" value="F-box-like"/>
    <property type="match status" value="1"/>
</dbReference>
<feature type="domain" description="F-box" evidence="2">
    <location>
        <begin position="123"/>
        <end position="169"/>
    </location>
</feature>
<dbReference type="Gene3D" id="1.20.1280.50">
    <property type="match status" value="1"/>
</dbReference>
<evidence type="ECO:0000256" key="1">
    <source>
        <dbReference type="SAM" id="MobiDB-lite"/>
    </source>
</evidence>
<reference evidence="3 4" key="1">
    <citation type="journal article" date="2019" name="Sci. Rep.">
        <title>Comparative genomics of chytrid fungi reveal insights into the obligate biotrophic and pathogenic lifestyle of Synchytrium endobioticum.</title>
        <authorList>
            <person name="van de Vossenberg B.T.L.H."/>
            <person name="Warris S."/>
            <person name="Nguyen H.D.T."/>
            <person name="van Gent-Pelzer M.P.E."/>
            <person name="Joly D.L."/>
            <person name="van de Geest H.C."/>
            <person name="Bonants P.J.M."/>
            <person name="Smith D.S."/>
            <person name="Levesque C.A."/>
            <person name="van der Lee T.A.J."/>
        </authorList>
    </citation>
    <scope>NUCLEOTIDE SEQUENCE [LARGE SCALE GENOMIC DNA]</scope>
    <source>
        <strain evidence="3 4">CBS 809.83</strain>
    </source>
</reference>
<dbReference type="InterPro" id="IPR036047">
    <property type="entry name" value="F-box-like_dom_sf"/>
</dbReference>
<dbReference type="STRING" id="109895.A0A507EBD7"/>
<dbReference type="Proteomes" id="UP000318582">
    <property type="component" value="Unassembled WGS sequence"/>
</dbReference>
<sequence>MPDKQITEFIIDLLRVGLKRLSLVPAELKSSFEVQSAIAAQELAVDVLASIGAAERASTLARCSMDVENELISGNNEPGPVAPAAAPSPTQPIAIPKSADVHEVEERALLLAPPSKRTKRPLNGMVSRMPQELLLHIFEMVEDLSTLHSCCLVSRTWNPVAQEVLWREVLLDSGPRLRKFVRGVAFSATPRIVRRGGRNRAGLAVPKSFEGIGEYLKPGLIEFANGARRLSTVVGNRAMMPMASEPTNAFVSSPPASLSLSKCPTAGKGLGSMVKKLVVSSSEQKVILLQHVGNLLNNLQSLQFQHLNYEGSGPSLDARILNSLESVIHRVSSLTVEDVDCPCWPELCRILRDHGGMLRNLNIEAVKDIDAFESSSDMSDVFPHMAQLEYLRLDGIPVGPNTSIERLVTCCQNLQAITLDYCLDVTMDVLMLLWNGCPNMSFLGMAGVVGPLSLPLVLDKRPSLKTLRLVDCDVFDEMFEEVAMKATHLEMLRLVFEDDGCEGIVTVSTELTDRSLNALANHNTTLRIIALTRCPNMTAQALARVIRRNPVHTLDLHKHPECSIGGLDDQFLRDLGQAMQKVEVLNLYGQMALTEQCIVEVANQGLWTGLKSISINNLSVGPAVLDAIREGCPRLEVISIVDCLNIAAEAAQGFTEGRAVYAIKAKQQPRTPDSNDGSTAPEPIPNEQDDGIHLATLSPPDDLAASFEDGESDFLGDASAMPPAQTDDMRPEVLDDYPYTLPPTASYLAPRSTRENALDPHNSSSSRAGSPDTRSFYTPEPEPIHLPVVSDEHLAPLPRLRRVYTLAHDAEENNIIKRCDCWFVDEGLDIMSLWENAIRTSAGRGWVY</sequence>
<dbReference type="SUPFAM" id="SSF52047">
    <property type="entry name" value="RNI-like"/>
    <property type="match status" value="1"/>
</dbReference>
<accession>A0A507EBD7</accession>
<proteinExistence type="predicted"/>
<protein>
    <recommendedName>
        <fullName evidence="2">F-box domain-containing protein</fullName>
    </recommendedName>
</protein>
<organism evidence="3 4">
    <name type="scientific">Powellomyces hirtus</name>
    <dbReference type="NCBI Taxonomy" id="109895"/>
    <lineage>
        <taxon>Eukaryota</taxon>
        <taxon>Fungi</taxon>
        <taxon>Fungi incertae sedis</taxon>
        <taxon>Chytridiomycota</taxon>
        <taxon>Chytridiomycota incertae sedis</taxon>
        <taxon>Chytridiomycetes</taxon>
        <taxon>Spizellomycetales</taxon>
        <taxon>Powellomycetaceae</taxon>
        <taxon>Powellomyces</taxon>
    </lineage>
</organism>
<dbReference type="GO" id="GO:0031146">
    <property type="term" value="P:SCF-dependent proteasomal ubiquitin-dependent protein catabolic process"/>
    <property type="evidence" value="ECO:0007669"/>
    <property type="project" value="TreeGrafter"/>
</dbReference>